<proteinExistence type="predicted"/>
<sequence>MTDSAIAGKYLIENFSCSSYLTGFAHGYVSDDQQLLIYPTANARLQQNHQQLVLGELQLAQQRFELCYLAWQDGAIYAVSEQLQQPQAIAADIHQLIAQFGTPSATRPLQRLVQLYQLWDDEVMRADEEDCWQQQAEIMAQIIQLLGATAPAPTAALRSSVIEFLVQNCGCSEDLELLEQHTPSDLSEAELQHICQHSALNRWL</sequence>
<accession>A0ABT2FMK2</accession>
<reference evidence="2" key="2">
    <citation type="submission" date="2023-07" db="EMBL/GenBank/DDBJ databases">
        <title>Shewanella mangrovi sp. nov., an acetaldehyde- degrading bacterium isolated from mangrove sediment.</title>
        <authorList>
            <person name="Liu Y."/>
        </authorList>
    </citation>
    <scope>NUCLEOTIDE SEQUENCE [LARGE SCALE GENOMIC DNA]</scope>
    <source>
        <strain evidence="2">C32</strain>
    </source>
</reference>
<organism evidence="1 2">
    <name type="scientific">Shewanella electrica</name>
    <dbReference type="NCBI Taxonomy" id="515560"/>
    <lineage>
        <taxon>Bacteria</taxon>
        <taxon>Pseudomonadati</taxon>
        <taxon>Pseudomonadota</taxon>
        <taxon>Gammaproteobacteria</taxon>
        <taxon>Alteromonadales</taxon>
        <taxon>Shewanellaceae</taxon>
        <taxon>Shewanella</taxon>
    </lineage>
</organism>
<dbReference type="EMBL" id="JAKOGG010000010">
    <property type="protein sequence ID" value="MCS4557564.1"/>
    <property type="molecule type" value="Genomic_DNA"/>
</dbReference>
<evidence type="ECO:0000313" key="1">
    <source>
        <dbReference type="EMBL" id="MCS4557564.1"/>
    </source>
</evidence>
<keyword evidence="2" id="KW-1185">Reference proteome</keyword>
<evidence type="ECO:0000313" key="2">
    <source>
        <dbReference type="Proteomes" id="UP001201549"/>
    </source>
</evidence>
<dbReference type="Proteomes" id="UP001201549">
    <property type="component" value="Unassembled WGS sequence"/>
</dbReference>
<reference evidence="1 2" key="1">
    <citation type="submission" date="2022-02" db="EMBL/GenBank/DDBJ databases">
        <authorList>
            <person name="Zhuang L."/>
        </authorList>
    </citation>
    <scope>NUCLEOTIDE SEQUENCE [LARGE SCALE GENOMIC DNA]</scope>
    <source>
        <strain evidence="1 2">C32</strain>
    </source>
</reference>
<protein>
    <submittedName>
        <fullName evidence="1">Uncharacterized protein</fullName>
    </submittedName>
</protein>
<dbReference type="RefSeq" id="WP_238897039.1">
    <property type="nucleotide sequence ID" value="NZ_JAKOGG010000010.1"/>
</dbReference>
<name>A0ABT2FMK2_9GAMM</name>
<comment type="caution">
    <text evidence="1">The sequence shown here is derived from an EMBL/GenBank/DDBJ whole genome shotgun (WGS) entry which is preliminary data.</text>
</comment>
<gene>
    <name evidence="1" type="ORF">L9G74_14030</name>
</gene>